<keyword evidence="2" id="KW-1003">Cell membrane</keyword>
<keyword evidence="4 7" id="KW-1133">Transmembrane helix</keyword>
<evidence type="ECO:0000256" key="5">
    <source>
        <dbReference type="ARBA" id="ARBA00023136"/>
    </source>
</evidence>
<dbReference type="CDD" id="cd06579">
    <property type="entry name" value="TM_PBP1_transp_AraH_like"/>
    <property type="match status" value="1"/>
</dbReference>
<evidence type="ECO:0000256" key="4">
    <source>
        <dbReference type="ARBA" id="ARBA00022989"/>
    </source>
</evidence>
<evidence type="ECO:0000256" key="2">
    <source>
        <dbReference type="ARBA" id="ARBA00022475"/>
    </source>
</evidence>
<evidence type="ECO:0000256" key="3">
    <source>
        <dbReference type="ARBA" id="ARBA00022692"/>
    </source>
</evidence>
<reference evidence="8 9" key="1">
    <citation type="submission" date="2018-01" db="EMBL/GenBank/DDBJ databases">
        <title>Whole genome analyses suggest that Burkholderia sensu lato contains two further novel genera in the rhizoxinica-symbiotica group Mycetohabitans gen. nov., and Trinickia gen. nov.: implications for the evolution of diazotrophy and nodulation in the Burkholderiaceae.</title>
        <authorList>
            <person name="Estrada-de los Santos P."/>
            <person name="Palmer M."/>
            <person name="Chavez-Ramirez B."/>
            <person name="Beukes C."/>
            <person name="Steenkamp E.T."/>
            <person name="Hirsch A.M."/>
            <person name="Manyaka P."/>
            <person name="Maluk M."/>
            <person name="Lafos M."/>
            <person name="Crook M."/>
            <person name="Gross E."/>
            <person name="Simon M.F."/>
            <person name="Bueno dos Reis Junior F."/>
            <person name="Poole P.S."/>
            <person name="Venter S.N."/>
            <person name="James E.K."/>
        </authorList>
    </citation>
    <scope>NUCLEOTIDE SEQUENCE [LARGE SCALE GENOMIC DNA]</scope>
    <source>
        <strain evidence="8 9">GIMN1.004</strain>
    </source>
</reference>
<keyword evidence="5 7" id="KW-0472">Membrane</keyword>
<protein>
    <submittedName>
        <fullName evidence="8">ATPase</fullName>
    </submittedName>
</protein>
<accession>A0A2N7VN64</accession>
<feature type="transmembrane region" description="Helical" evidence="7">
    <location>
        <begin position="137"/>
        <end position="158"/>
    </location>
</feature>
<keyword evidence="9" id="KW-1185">Reference proteome</keyword>
<dbReference type="OrthoDB" id="9799990at2"/>
<name>A0A2N7VN64_9BURK</name>
<feature type="transmembrane region" description="Helical" evidence="7">
    <location>
        <begin position="334"/>
        <end position="355"/>
    </location>
</feature>
<dbReference type="EMBL" id="PNYA01000014">
    <property type="protein sequence ID" value="PMS18545.1"/>
    <property type="molecule type" value="Genomic_DNA"/>
</dbReference>
<feature type="transmembrane region" description="Helical" evidence="7">
    <location>
        <begin position="89"/>
        <end position="109"/>
    </location>
</feature>
<dbReference type="PANTHER" id="PTHR32196:SF72">
    <property type="entry name" value="RIBOSE IMPORT PERMEASE PROTEIN RBSC"/>
    <property type="match status" value="1"/>
</dbReference>
<gene>
    <name evidence="8" type="ORF">C0Z18_16600</name>
</gene>
<sequence>MNTGLDSADLKADTHAASRPGQQRESRHRAQARAASTGGNAPLGNNKERRNRIVRVVQARGAIGILIVVSLIAGAIFPDFLHPANLADIVSAGSFLGLIAIGQSLVIVLGGFDLSVGSMVGLATVIAAYAAPYGWAAALVAPIVAGSCVGLVNGVLIARARMAPFIVTLAALLGLKGLALVLANQDLLIANPGFFAHLANGSLLGIGNLIWILAIAYALGALVLNHTAYGAAIFAIGGNEEAARMLGVRVERVKIVTYGLSGALAGFAGALLASHLDSGLSGAGTGYELQSIAAAVIGGVLLTGGVGTMAGPLAGVILLGVIENVINQIGTLSPYYQNLASGAFLLIAVIAQTVLTSSRKA</sequence>
<feature type="transmembrane region" description="Helical" evidence="7">
    <location>
        <begin position="203"/>
        <end position="224"/>
    </location>
</feature>
<feature type="region of interest" description="Disordered" evidence="6">
    <location>
        <begin position="1"/>
        <end position="46"/>
    </location>
</feature>
<dbReference type="PANTHER" id="PTHR32196">
    <property type="entry name" value="ABC TRANSPORTER PERMEASE PROTEIN YPHD-RELATED-RELATED"/>
    <property type="match status" value="1"/>
</dbReference>
<comment type="subcellular location">
    <subcellularLocation>
        <location evidence="1">Cell membrane</location>
        <topology evidence="1">Multi-pass membrane protein</topology>
    </subcellularLocation>
</comment>
<dbReference type="GO" id="GO:0005886">
    <property type="term" value="C:plasma membrane"/>
    <property type="evidence" value="ECO:0007669"/>
    <property type="project" value="UniProtKB-SubCell"/>
</dbReference>
<dbReference type="AlphaFoldDB" id="A0A2N7VN64"/>
<dbReference type="InterPro" id="IPR001851">
    <property type="entry name" value="ABC_transp_permease"/>
</dbReference>
<evidence type="ECO:0000313" key="8">
    <source>
        <dbReference type="EMBL" id="PMS18545.1"/>
    </source>
</evidence>
<comment type="caution">
    <text evidence="8">The sequence shown here is derived from an EMBL/GenBank/DDBJ whole genome shotgun (WGS) entry which is preliminary data.</text>
</comment>
<feature type="transmembrane region" description="Helical" evidence="7">
    <location>
        <begin position="57"/>
        <end position="77"/>
    </location>
</feature>
<feature type="transmembrane region" description="Helical" evidence="7">
    <location>
        <begin position="114"/>
        <end position="131"/>
    </location>
</feature>
<dbReference type="GO" id="GO:0022857">
    <property type="term" value="F:transmembrane transporter activity"/>
    <property type="evidence" value="ECO:0007669"/>
    <property type="project" value="InterPro"/>
</dbReference>
<dbReference type="RefSeq" id="WP_102646508.1">
    <property type="nucleotide sequence ID" value="NZ_PNYA01000014.1"/>
</dbReference>
<evidence type="ECO:0000256" key="7">
    <source>
        <dbReference type="SAM" id="Phobius"/>
    </source>
</evidence>
<feature type="transmembrane region" description="Helical" evidence="7">
    <location>
        <begin position="255"/>
        <end position="273"/>
    </location>
</feature>
<feature type="transmembrane region" description="Helical" evidence="7">
    <location>
        <begin position="293"/>
        <end position="322"/>
    </location>
</feature>
<feature type="transmembrane region" description="Helical" evidence="7">
    <location>
        <begin position="165"/>
        <end position="183"/>
    </location>
</feature>
<dbReference type="Proteomes" id="UP000235616">
    <property type="component" value="Unassembled WGS sequence"/>
</dbReference>
<proteinExistence type="predicted"/>
<dbReference type="Pfam" id="PF02653">
    <property type="entry name" value="BPD_transp_2"/>
    <property type="match status" value="1"/>
</dbReference>
<organism evidence="8 9">
    <name type="scientific">Trinickia dabaoshanensis</name>
    <dbReference type="NCBI Taxonomy" id="564714"/>
    <lineage>
        <taxon>Bacteria</taxon>
        <taxon>Pseudomonadati</taxon>
        <taxon>Pseudomonadota</taxon>
        <taxon>Betaproteobacteria</taxon>
        <taxon>Burkholderiales</taxon>
        <taxon>Burkholderiaceae</taxon>
        <taxon>Trinickia</taxon>
    </lineage>
</organism>
<evidence type="ECO:0000256" key="6">
    <source>
        <dbReference type="SAM" id="MobiDB-lite"/>
    </source>
</evidence>
<keyword evidence="3 7" id="KW-0812">Transmembrane</keyword>
<evidence type="ECO:0000313" key="9">
    <source>
        <dbReference type="Proteomes" id="UP000235616"/>
    </source>
</evidence>
<evidence type="ECO:0000256" key="1">
    <source>
        <dbReference type="ARBA" id="ARBA00004651"/>
    </source>
</evidence>